<dbReference type="Pfam" id="PF01041">
    <property type="entry name" value="DegT_DnrJ_EryC1"/>
    <property type="match status" value="1"/>
</dbReference>
<reference evidence="6" key="1">
    <citation type="submission" date="2020-10" db="EMBL/GenBank/DDBJ databases">
        <authorList>
            <person name="Gilroy R."/>
        </authorList>
    </citation>
    <scope>NUCLEOTIDE SEQUENCE</scope>
    <source>
        <strain evidence="6">CHK154-7741</strain>
    </source>
</reference>
<dbReference type="InterPro" id="IPR015424">
    <property type="entry name" value="PyrdxlP-dep_Trfase"/>
</dbReference>
<keyword evidence="1 4" id="KW-0663">Pyridoxal phosphate</keyword>
<dbReference type="SUPFAM" id="SSF53383">
    <property type="entry name" value="PLP-dependent transferases"/>
    <property type="match status" value="1"/>
</dbReference>
<evidence type="ECO:0000256" key="1">
    <source>
        <dbReference type="ARBA" id="ARBA00022898"/>
    </source>
</evidence>
<evidence type="ECO:0000313" key="7">
    <source>
        <dbReference type="Proteomes" id="UP000886748"/>
    </source>
</evidence>
<keyword evidence="6" id="KW-0032">Aminotransferase</keyword>
<comment type="similarity">
    <text evidence="2 5">Belongs to the DegT/DnrJ/EryC1 family.</text>
</comment>
<gene>
    <name evidence="6" type="ORF">IAD26_01840</name>
</gene>
<dbReference type="Proteomes" id="UP000886748">
    <property type="component" value="Unassembled WGS sequence"/>
</dbReference>
<dbReference type="AlphaFoldDB" id="A0A9D1SRA9"/>
<accession>A0A9D1SRA9</accession>
<reference evidence="6" key="2">
    <citation type="journal article" date="2021" name="PeerJ">
        <title>Extensive microbial diversity within the chicken gut microbiome revealed by metagenomics and culture.</title>
        <authorList>
            <person name="Gilroy R."/>
            <person name="Ravi A."/>
            <person name="Getino M."/>
            <person name="Pursley I."/>
            <person name="Horton D.L."/>
            <person name="Alikhan N.F."/>
            <person name="Baker D."/>
            <person name="Gharbi K."/>
            <person name="Hall N."/>
            <person name="Watson M."/>
            <person name="Adriaenssens E.M."/>
            <person name="Foster-Nyarko E."/>
            <person name="Jarju S."/>
            <person name="Secka A."/>
            <person name="Antonio M."/>
            <person name="Oren A."/>
            <person name="Chaudhuri R.R."/>
            <person name="La Ragione R."/>
            <person name="Hildebrand F."/>
            <person name="Pallen M.J."/>
        </authorList>
    </citation>
    <scope>NUCLEOTIDE SEQUENCE</scope>
    <source>
        <strain evidence="6">CHK154-7741</strain>
    </source>
</reference>
<dbReference type="PANTHER" id="PTHR30244:SF9">
    <property type="entry name" value="PROTEIN RV3402C"/>
    <property type="match status" value="1"/>
</dbReference>
<dbReference type="GO" id="GO:0008483">
    <property type="term" value="F:transaminase activity"/>
    <property type="evidence" value="ECO:0007669"/>
    <property type="project" value="UniProtKB-KW"/>
</dbReference>
<dbReference type="InterPro" id="IPR015421">
    <property type="entry name" value="PyrdxlP-dep_Trfase_major"/>
</dbReference>
<protein>
    <submittedName>
        <fullName evidence="6">DegT/DnrJ/EryC1/StrS family aminotransferase</fullName>
    </submittedName>
</protein>
<dbReference type="InterPro" id="IPR000653">
    <property type="entry name" value="DegT/StrS_aminotransferase"/>
</dbReference>
<dbReference type="PANTHER" id="PTHR30244">
    <property type="entry name" value="TRANSAMINASE"/>
    <property type="match status" value="1"/>
</dbReference>
<evidence type="ECO:0000256" key="5">
    <source>
        <dbReference type="RuleBase" id="RU004508"/>
    </source>
</evidence>
<evidence type="ECO:0000256" key="3">
    <source>
        <dbReference type="PIRSR" id="PIRSR000390-1"/>
    </source>
</evidence>
<dbReference type="GO" id="GO:0030170">
    <property type="term" value="F:pyridoxal phosphate binding"/>
    <property type="evidence" value="ECO:0007669"/>
    <property type="project" value="TreeGrafter"/>
</dbReference>
<dbReference type="GO" id="GO:0000271">
    <property type="term" value="P:polysaccharide biosynthetic process"/>
    <property type="evidence" value="ECO:0007669"/>
    <property type="project" value="TreeGrafter"/>
</dbReference>
<organism evidence="6 7">
    <name type="scientific">Candidatus Limenecus avicola</name>
    <dbReference type="NCBI Taxonomy" id="2840847"/>
    <lineage>
        <taxon>Bacteria</taxon>
        <taxon>Bacillati</taxon>
        <taxon>Bacillota</taxon>
        <taxon>Clostridia</taxon>
        <taxon>Eubacteriales</taxon>
        <taxon>Clostridiaceae</taxon>
        <taxon>Clostridiaceae incertae sedis</taxon>
        <taxon>Candidatus Limenecus</taxon>
    </lineage>
</organism>
<name>A0A9D1SRA9_9CLOT</name>
<evidence type="ECO:0000256" key="4">
    <source>
        <dbReference type="PIRSR" id="PIRSR000390-2"/>
    </source>
</evidence>
<proteinExistence type="inferred from homology"/>
<evidence type="ECO:0000313" key="6">
    <source>
        <dbReference type="EMBL" id="HIU91857.1"/>
    </source>
</evidence>
<dbReference type="EMBL" id="DVOD01000014">
    <property type="protein sequence ID" value="HIU91857.1"/>
    <property type="molecule type" value="Genomic_DNA"/>
</dbReference>
<dbReference type="PIRSF" id="PIRSF000390">
    <property type="entry name" value="PLP_StrS"/>
    <property type="match status" value="1"/>
</dbReference>
<keyword evidence="6" id="KW-0808">Transferase</keyword>
<dbReference type="Gene3D" id="3.40.640.10">
    <property type="entry name" value="Type I PLP-dependent aspartate aminotransferase-like (Major domain)"/>
    <property type="match status" value="1"/>
</dbReference>
<sequence length="365" mass="41383">MLSSTEERIFVTKSFLPPFGEYETYIKQVFQNGQLTNQGPLLQKLQEKLSCYLDVKNLHYVTNGTIAIQLALKALDIENGEIITTPFSYVATVSSILWERCTPVFVDIEADNFTIDPDKIEKAITPKTKAIIAVHVFGYACNTEKIEAIARKHNIKVIYDAAHAFGSLYKNKSLLDFGDISTCSFHATKLFHTIEGGACIVKDKAISDRLELIKRFGHQGDEHFCLGINAKQSEINAAMGLANFEYLNEILAKRRQAVQLYDNLLCGLLQRPAKQKDLQYNNAYYPVLFKNEQQLLSVFQSLNEKGIFPRRYFYPSLNKLPYINKTQDCPVSENISSRIACLPLFNDITEKQIKTICNIIRGELA</sequence>
<evidence type="ECO:0000256" key="2">
    <source>
        <dbReference type="ARBA" id="ARBA00037999"/>
    </source>
</evidence>
<comment type="caution">
    <text evidence="6">The sequence shown here is derived from an EMBL/GenBank/DDBJ whole genome shotgun (WGS) entry which is preliminary data.</text>
</comment>
<dbReference type="CDD" id="cd00616">
    <property type="entry name" value="AHBA_syn"/>
    <property type="match status" value="1"/>
</dbReference>
<feature type="modified residue" description="N6-(pyridoxal phosphate)lysine" evidence="4">
    <location>
        <position position="189"/>
    </location>
</feature>
<feature type="active site" description="Proton acceptor" evidence="3">
    <location>
        <position position="189"/>
    </location>
</feature>